<evidence type="ECO:0000313" key="2">
    <source>
        <dbReference type="EMBL" id="CAD9573813.1"/>
    </source>
</evidence>
<protein>
    <submittedName>
        <fullName evidence="2">Uncharacterized protein</fullName>
    </submittedName>
</protein>
<reference evidence="2" key="1">
    <citation type="submission" date="2021-01" db="EMBL/GenBank/DDBJ databases">
        <authorList>
            <person name="Corre E."/>
            <person name="Pelletier E."/>
            <person name="Niang G."/>
            <person name="Scheremetjew M."/>
            <person name="Finn R."/>
            <person name="Kale V."/>
            <person name="Holt S."/>
            <person name="Cochrane G."/>
            <person name="Meng A."/>
            <person name="Brown T."/>
            <person name="Cohen L."/>
        </authorList>
    </citation>
    <scope>NUCLEOTIDE SEQUENCE</scope>
    <source>
        <strain evidence="2">B650</strain>
    </source>
</reference>
<dbReference type="EMBL" id="HBGY01012963">
    <property type="protein sequence ID" value="CAD9573813.1"/>
    <property type="molecule type" value="Transcribed_RNA"/>
</dbReference>
<accession>A0A7S2KDL8</accession>
<dbReference type="AlphaFoldDB" id="A0A7S2KDL8"/>
<name>A0A7S2KDL8_9STRA</name>
<proteinExistence type="predicted"/>
<organism evidence="2">
    <name type="scientific">Leptocylindrus danicus</name>
    <dbReference type="NCBI Taxonomy" id="163516"/>
    <lineage>
        <taxon>Eukaryota</taxon>
        <taxon>Sar</taxon>
        <taxon>Stramenopiles</taxon>
        <taxon>Ochrophyta</taxon>
        <taxon>Bacillariophyta</taxon>
        <taxon>Coscinodiscophyceae</taxon>
        <taxon>Chaetocerotophycidae</taxon>
        <taxon>Leptocylindrales</taxon>
        <taxon>Leptocylindraceae</taxon>
        <taxon>Leptocylindrus</taxon>
    </lineage>
</organism>
<evidence type="ECO:0000256" key="1">
    <source>
        <dbReference type="SAM" id="MobiDB-lite"/>
    </source>
</evidence>
<feature type="region of interest" description="Disordered" evidence="1">
    <location>
        <begin position="1"/>
        <end position="41"/>
    </location>
</feature>
<feature type="compositionally biased region" description="Basic and acidic residues" evidence="1">
    <location>
        <begin position="19"/>
        <end position="30"/>
    </location>
</feature>
<gene>
    <name evidence="2" type="ORF">LDAN0321_LOCUS8285</name>
</gene>
<sequence>MDENGLPIESSPVAQPMDRFGDDWEKDFTPDFKSGGSGLSAQVVNQSKMVKTGETTRLPRATRDTSDWNCRDITRRVGRVKFGETEGVASWLITEPNNFGI</sequence>